<name>J3LWH1_ORYBR</name>
<dbReference type="HOGENOM" id="CLU_054119_0_0_1"/>
<protein>
    <recommendedName>
        <fullName evidence="4">PB1 domain-containing protein</fullName>
    </recommendedName>
</protein>
<dbReference type="PANTHER" id="PTHR31066:SF64">
    <property type="entry name" value="OS04G0284800 PROTEIN"/>
    <property type="match status" value="1"/>
</dbReference>
<dbReference type="Gramene" id="OB04G14960.1">
    <property type="protein sequence ID" value="OB04G14960.1"/>
    <property type="gene ID" value="OB04G14960"/>
</dbReference>
<feature type="compositionally biased region" description="Low complexity" evidence="1">
    <location>
        <begin position="198"/>
        <end position="210"/>
    </location>
</feature>
<dbReference type="EnsemblPlants" id="OB04G14960.1">
    <property type="protein sequence ID" value="OB04G14960.1"/>
    <property type="gene ID" value="OB04G14960"/>
</dbReference>
<dbReference type="eggNOG" id="ENOG502SCC4">
    <property type="taxonomic scope" value="Eukaryota"/>
</dbReference>
<dbReference type="InterPro" id="IPR053198">
    <property type="entry name" value="Gynoecium_Dev_Regulator"/>
</dbReference>
<evidence type="ECO:0000313" key="3">
    <source>
        <dbReference type="Proteomes" id="UP000006038"/>
    </source>
</evidence>
<proteinExistence type="predicted"/>
<reference evidence="2" key="2">
    <citation type="submission" date="2013-04" db="UniProtKB">
        <authorList>
            <consortium name="EnsemblPlants"/>
        </authorList>
    </citation>
    <scope>IDENTIFICATION</scope>
</reference>
<dbReference type="PANTHER" id="PTHR31066">
    <property type="entry name" value="OS05G0427100 PROTEIN-RELATED"/>
    <property type="match status" value="1"/>
</dbReference>
<feature type="region of interest" description="Disordered" evidence="1">
    <location>
        <begin position="123"/>
        <end position="143"/>
    </location>
</feature>
<evidence type="ECO:0000256" key="1">
    <source>
        <dbReference type="SAM" id="MobiDB-lite"/>
    </source>
</evidence>
<feature type="region of interest" description="Disordered" evidence="1">
    <location>
        <begin position="196"/>
        <end position="255"/>
    </location>
</feature>
<dbReference type="Proteomes" id="UP000006038">
    <property type="component" value="Chromosome 4"/>
</dbReference>
<dbReference type="AlphaFoldDB" id="J3LWH1"/>
<organism evidence="2">
    <name type="scientific">Oryza brachyantha</name>
    <name type="common">malo sina</name>
    <dbReference type="NCBI Taxonomy" id="4533"/>
    <lineage>
        <taxon>Eukaryota</taxon>
        <taxon>Viridiplantae</taxon>
        <taxon>Streptophyta</taxon>
        <taxon>Embryophyta</taxon>
        <taxon>Tracheophyta</taxon>
        <taxon>Spermatophyta</taxon>
        <taxon>Magnoliopsida</taxon>
        <taxon>Liliopsida</taxon>
        <taxon>Poales</taxon>
        <taxon>Poaceae</taxon>
        <taxon>BOP clade</taxon>
        <taxon>Oryzoideae</taxon>
        <taxon>Oryzeae</taxon>
        <taxon>Oryzinae</taxon>
        <taxon>Oryza</taxon>
    </lineage>
</organism>
<keyword evidence="3" id="KW-1185">Reference proteome</keyword>
<sequence length="290" mass="29853">MATAVGNGGSVRMMVSYLGEIVQGDHGPGGGRAEAAPYYAGGVHRVVKVALSERLAGLRARMAALAGFSDVRIRYALPGEGLARLRDVADDCDLWGLVSLLLYYQEASDAGRVRVFLFGVDSSSSLPRGASSPSLPTTSGGAYGGREHAIAASRSRPKHGRIRVFLSGADAPAAPLLGRSCSSPFLPALVEEHEDDVAAAASPPDVSSVSTIPSVTQGMRQSVSSPELLTPPPSGSNNTATPTPVAVAAPGDSAGSKDDLAAVVWVPAATVLIPVYCCYLVDCPRVFVSH</sequence>
<feature type="compositionally biased region" description="Polar residues" evidence="1">
    <location>
        <begin position="211"/>
        <end position="227"/>
    </location>
</feature>
<evidence type="ECO:0008006" key="4">
    <source>
        <dbReference type="Google" id="ProtNLM"/>
    </source>
</evidence>
<feature type="compositionally biased region" description="Low complexity" evidence="1">
    <location>
        <begin position="239"/>
        <end position="250"/>
    </location>
</feature>
<dbReference type="OMA" id="HAAAFWP"/>
<reference evidence="2" key="1">
    <citation type="journal article" date="2013" name="Nat. Commun.">
        <title>Whole-genome sequencing of Oryza brachyantha reveals mechanisms underlying Oryza genome evolution.</title>
        <authorList>
            <person name="Chen J."/>
            <person name="Huang Q."/>
            <person name="Gao D."/>
            <person name="Wang J."/>
            <person name="Lang Y."/>
            <person name="Liu T."/>
            <person name="Li B."/>
            <person name="Bai Z."/>
            <person name="Luis Goicoechea J."/>
            <person name="Liang C."/>
            <person name="Chen C."/>
            <person name="Zhang W."/>
            <person name="Sun S."/>
            <person name="Liao Y."/>
            <person name="Zhang X."/>
            <person name="Yang L."/>
            <person name="Song C."/>
            <person name="Wang M."/>
            <person name="Shi J."/>
            <person name="Liu G."/>
            <person name="Liu J."/>
            <person name="Zhou H."/>
            <person name="Zhou W."/>
            <person name="Yu Q."/>
            <person name="An N."/>
            <person name="Chen Y."/>
            <person name="Cai Q."/>
            <person name="Wang B."/>
            <person name="Liu B."/>
            <person name="Min J."/>
            <person name="Huang Y."/>
            <person name="Wu H."/>
            <person name="Li Z."/>
            <person name="Zhang Y."/>
            <person name="Yin Y."/>
            <person name="Song W."/>
            <person name="Jiang J."/>
            <person name="Jackson S.A."/>
            <person name="Wing R.A."/>
            <person name="Wang J."/>
            <person name="Chen M."/>
        </authorList>
    </citation>
    <scope>NUCLEOTIDE SEQUENCE [LARGE SCALE GENOMIC DNA]</scope>
    <source>
        <strain evidence="2">cv. IRGC 101232</strain>
    </source>
</reference>
<evidence type="ECO:0000313" key="2">
    <source>
        <dbReference type="EnsemblPlants" id="OB04G14960.1"/>
    </source>
</evidence>
<accession>J3LWH1</accession>
<feature type="compositionally biased region" description="Low complexity" evidence="1">
    <location>
        <begin position="123"/>
        <end position="136"/>
    </location>
</feature>